<dbReference type="PANTHER" id="PTHR12243">
    <property type="entry name" value="MADF DOMAIN TRANSCRIPTION FACTOR"/>
    <property type="match status" value="1"/>
</dbReference>
<dbReference type="PROSITE" id="PS51029">
    <property type="entry name" value="MADF"/>
    <property type="match status" value="1"/>
</dbReference>
<feature type="region of interest" description="Disordered" evidence="1">
    <location>
        <begin position="1"/>
        <end position="30"/>
    </location>
</feature>
<accession>A0A8J1TG65</accession>
<protein>
    <submittedName>
        <fullName evidence="2">Uncharacterized protein</fullName>
    </submittedName>
</protein>
<dbReference type="EMBL" id="CAIIXF020000002">
    <property type="protein sequence ID" value="CAH1777267.1"/>
    <property type="molecule type" value="Genomic_DNA"/>
</dbReference>
<dbReference type="Proteomes" id="UP000749559">
    <property type="component" value="Unassembled WGS sequence"/>
</dbReference>
<feature type="compositionally biased region" description="Basic residues" evidence="1">
    <location>
        <begin position="10"/>
        <end position="23"/>
    </location>
</feature>
<keyword evidence="3" id="KW-1185">Reference proteome</keyword>
<dbReference type="SMART" id="SM00595">
    <property type="entry name" value="MADF"/>
    <property type="match status" value="1"/>
</dbReference>
<dbReference type="InterPro" id="IPR006578">
    <property type="entry name" value="MADF-dom"/>
</dbReference>
<evidence type="ECO:0000256" key="1">
    <source>
        <dbReference type="SAM" id="MobiDB-lite"/>
    </source>
</evidence>
<dbReference type="Pfam" id="PF10545">
    <property type="entry name" value="MADF_DNA_bdg"/>
    <property type="match status" value="1"/>
</dbReference>
<dbReference type="PANTHER" id="PTHR12243:SF67">
    <property type="entry name" value="COREPRESSOR OF PANGOLIN, ISOFORM A-RELATED"/>
    <property type="match status" value="1"/>
</dbReference>
<evidence type="ECO:0000313" key="3">
    <source>
        <dbReference type="Proteomes" id="UP000749559"/>
    </source>
</evidence>
<feature type="region of interest" description="Disordered" evidence="1">
    <location>
        <begin position="383"/>
        <end position="412"/>
    </location>
</feature>
<proteinExistence type="predicted"/>
<comment type="caution">
    <text evidence="2">The sequence shown here is derived from an EMBL/GenBank/DDBJ whole genome shotgun (WGS) entry which is preliminary data.</text>
</comment>
<sequence length="412" mass="47102">MPLLSLTMPQKKRQHVSKERNKKNAILDDSGDEDDFSVTQKIVEFYEGHPYLFDLRHENYRNNKLKEAKLAELATYIKWNVDKIKRRFKNLRSAHGKLKNRAGSSGKSGQSSCRLTSRQEWKIRNLAFLDNVIQPRSMGQEMGRAAGEECYEDDEDTDIELQDNILAPANDNDERGAEDLRLNESANTTGTLDEREAWGNWLPTVVRNCPKEKFKQFQMDTLSLSQRYRPEDEAQLTSSQASQGESHAQQTIMTPEPATSHFSTHANLQNPSERFQNTSNCFQSQPEPLFHYEQQHMPVYNRQPQFRHLITKQHQQSTSPNSAQTPVAKGNIIASSFQLPINDVHNQNLNLVSHTQPGEQMRLPSNEIGARRFGINVTREDQSMLNAPFGNRSSSSIDKADKSFYETESDTS</sequence>
<feature type="compositionally biased region" description="Polar residues" evidence="1">
    <location>
        <begin position="235"/>
        <end position="252"/>
    </location>
</feature>
<gene>
    <name evidence="2" type="ORF">OFUS_LOCUS4329</name>
</gene>
<dbReference type="InterPro" id="IPR039353">
    <property type="entry name" value="TF_Adf1"/>
</dbReference>
<name>A0A8J1TG65_OWEFU</name>
<feature type="region of interest" description="Disordered" evidence="1">
    <location>
        <begin position="230"/>
        <end position="252"/>
    </location>
</feature>
<reference evidence="2" key="1">
    <citation type="submission" date="2022-03" db="EMBL/GenBank/DDBJ databases">
        <authorList>
            <person name="Martin C."/>
        </authorList>
    </citation>
    <scope>NUCLEOTIDE SEQUENCE</scope>
</reference>
<dbReference type="OrthoDB" id="6081971at2759"/>
<dbReference type="AlphaFoldDB" id="A0A8J1TG65"/>
<evidence type="ECO:0000313" key="2">
    <source>
        <dbReference type="EMBL" id="CAH1777267.1"/>
    </source>
</evidence>
<organism evidence="2 3">
    <name type="scientific">Owenia fusiformis</name>
    <name type="common">Polychaete worm</name>
    <dbReference type="NCBI Taxonomy" id="6347"/>
    <lineage>
        <taxon>Eukaryota</taxon>
        <taxon>Metazoa</taxon>
        <taxon>Spiralia</taxon>
        <taxon>Lophotrochozoa</taxon>
        <taxon>Annelida</taxon>
        <taxon>Polychaeta</taxon>
        <taxon>Sedentaria</taxon>
        <taxon>Canalipalpata</taxon>
        <taxon>Sabellida</taxon>
        <taxon>Oweniida</taxon>
        <taxon>Oweniidae</taxon>
        <taxon>Owenia</taxon>
    </lineage>
</organism>